<evidence type="ECO:0000313" key="6">
    <source>
        <dbReference type="Proteomes" id="UP000046155"/>
    </source>
</evidence>
<keyword evidence="2" id="KW-0238">DNA-binding</keyword>
<evidence type="ECO:0000256" key="2">
    <source>
        <dbReference type="ARBA" id="ARBA00023125"/>
    </source>
</evidence>
<sequence>MPFLRESNLRDYIRYFCTPEELKASYLQCSFLKVSPELTKPRKILEPATLVSHLKVCAHLLDLADQYIAPLSYAGMQNNCYIYILCDPKLVTLKIFTSPGFLADIEEVGVRPGTFFTKESCGTNALALAREYRRLVAVRGEQHYCRLFKDWWCVASPLKDPEGEIFGYLDISMHAEKELGLAVAHLQTLTILIEREFSLMADCCQDLNTGDMLPAPCLIPPEVAVKLTAREHDVLSLLLSGLSSRETAAKLHLSVSTVEGYRKQIYQKLGVKGGIKGVLALLSR</sequence>
<gene>
    <name evidence="5" type="ORF">SSCH_1220017</name>
</gene>
<dbReference type="GO" id="GO:0003677">
    <property type="term" value="F:DNA binding"/>
    <property type="evidence" value="ECO:0007669"/>
    <property type="project" value="UniProtKB-KW"/>
</dbReference>
<evidence type="ECO:0000256" key="1">
    <source>
        <dbReference type="ARBA" id="ARBA00023015"/>
    </source>
</evidence>
<dbReference type="InterPro" id="IPR029016">
    <property type="entry name" value="GAF-like_dom_sf"/>
</dbReference>
<protein>
    <submittedName>
        <fullName evidence="5">Transcriptional regulator, LuxR family</fullName>
    </submittedName>
</protein>
<dbReference type="EMBL" id="CDRZ01000027">
    <property type="protein sequence ID" value="CEO87764.1"/>
    <property type="molecule type" value="Genomic_DNA"/>
</dbReference>
<evidence type="ECO:0000256" key="3">
    <source>
        <dbReference type="ARBA" id="ARBA00023163"/>
    </source>
</evidence>
<proteinExistence type="predicted"/>
<keyword evidence="1" id="KW-0805">Transcription regulation</keyword>
<accession>A0A0B7MB93</accession>
<dbReference type="Gene3D" id="1.10.10.10">
    <property type="entry name" value="Winged helix-like DNA-binding domain superfamily/Winged helix DNA-binding domain"/>
    <property type="match status" value="1"/>
</dbReference>
<dbReference type="SUPFAM" id="SSF46894">
    <property type="entry name" value="C-terminal effector domain of the bipartite response regulators"/>
    <property type="match status" value="1"/>
</dbReference>
<reference evidence="6" key="1">
    <citation type="submission" date="2015-01" db="EMBL/GenBank/DDBJ databases">
        <authorList>
            <person name="Manzoor Shahid"/>
            <person name="Zubair Saima"/>
        </authorList>
    </citation>
    <scope>NUCLEOTIDE SEQUENCE [LARGE SCALE GENOMIC DNA]</scope>
    <source>
        <strain evidence="6">Sp3</strain>
    </source>
</reference>
<dbReference type="GO" id="GO:0006355">
    <property type="term" value="P:regulation of DNA-templated transcription"/>
    <property type="evidence" value="ECO:0007669"/>
    <property type="project" value="InterPro"/>
</dbReference>
<dbReference type="Gene3D" id="3.30.450.40">
    <property type="match status" value="1"/>
</dbReference>
<dbReference type="InterPro" id="IPR000792">
    <property type="entry name" value="Tscrpt_reg_LuxR_C"/>
</dbReference>
<organism evidence="5 6">
    <name type="scientific">Syntrophaceticus schinkii</name>
    <dbReference type="NCBI Taxonomy" id="499207"/>
    <lineage>
        <taxon>Bacteria</taxon>
        <taxon>Bacillati</taxon>
        <taxon>Bacillota</taxon>
        <taxon>Clostridia</taxon>
        <taxon>Thermoanaerobacterales</taxon>
        <taxon>Thermoanaerobacterales Family III. Incertae Sedis</taxon>
        <taxon>Syntrophaceticus</taxon>
    </lineage>
</organism>
<dbReference type="Proteomes" id="UP000046155">
    <property type="component" value="Unassembled WGS sequence"/>
</dbReference>
<dbReference type="SMART" id="SM00421">
    <property type="entry name" value="HTH_LUXR"/>
    <property type="match status" value="1"/>
</dbReference>
<feature type="domain" description="HTH luxR-type" evidence="4">
    <location>
        <begin position="220"/>
        <end position="284"/>
    </location>
</feature>
<name>A0A0B7MB93_9FIRM</name>
<dbReference type="RefSeq" id="WP_044664069.1">
    <property type="nucleotide sequence ID" value="NZ_CDRZ01000027.1"/>
</dbReference>
<dbReference type="InterPro" id="IPR016032">
    <property type="entry name" value="Sig_transdc_resp-reg_C-effctor"/>
</dbReference>
<dbReference type="OrthoDB" id="1954582at2"/>
<evidence type="ECO:0000259" key="4">
    <source>
        <dbReference type="PROSITE" id="PS50043"/>
    </source>
</evidence>
<dbReference type="Pfam" id="PF00196">
    <property type="entry name" value="GerE"/>
    <property type="match status" value="1"/>
</dbReference>
<evidence type="ECO:0000313" key="5">
    <source>
        <dbReference type="EMBL" id="CEO87764.1"/>
    </source>
</evidence>
<dbReference type="PROSITE" id="PS50043">
    <property type="entry name" value="HTH_LUXR_2"/>
    <property type="match status" value="1"/>
</dbReference>
<dbReference type="PANTHER" id="PTHR44688:SF16">
    <property type="entry name" value="DNA-BINDING TRANSCRIPTIONAL ACTIVATOR DEVR_DOSR"/>
    <property type="match status" value="1"/>
</dbReference>
<keyword evidence="6" id="KW-1185">Reference proteome</keyword>
<dbReference type="PRINTS" id="PR00038">
    <property type="entry name" value="HTHLUXR"/>
</dbReference>
<dbReference type="InterPro" id="IPR036388">
    <property type="entry name" value="WH-like_DNA-bd_sf"/>
</dbReference>
<dbReference type="AlphaFoldDB" id="A0A0B7MB93"/>
<dbReference type="PANTHER" id="PTHR44688">
    <property type="entry name" value="DNA-BINDING TRANSCRIPTIONAL ACTIVATOR DEVR_DOSR"/>
    <property type="match status" value="1"/>
</dbReference>
<keyword evidence="3" id="KW-0804">Transcription</keyword>